<accession>A0A4V3SF28</accession>
<keyword evidence="4 10" id="KW-0862">Zinc</keyword>
<evidence type="ECO:0000256" key="11">
    <source>
        <dbReference type="RuleBase" id="RU000682"/>
    </source>
</evidence>
<feature type="domain" description="LIM zinc-binding" evidence="12">
    <location>
        <begin position="147"/>
        <end position="209"/>
    </location>
</feature>
<comment type="caution">
    <text evidence="14">The sequence shown here is derived from an EMBL/GenBank/DDBJ whole genome shotgun (WGS) entry which is preliminary data.</text>
</comment>
<dbReference type="Gene3D" id="2.10.110.10">
    <property type="entry name" value="Cysteine Rich Protein"/>
    <property type="match status" value="2"/>
</dbReference>
<dbReference type="PROSITE" id="PS00478">
    <property type="entry name" value="LIM_DOMAIN_1"/>
    <property type="match status" value="1"/>
</dbReference>
<evidence type="ECO:0000256" key="1">
    <source>
        <dbReference type="ARBA" id="ARBA00004123"/>
    </source>
</evidence>
<proteinExistence type="predicted"/>
<dbReference type="InterPro" id="IPR050453">
    <property type="entry name" value="LIM_Homeobox_TF"/>
</dbReference>
<gene>
    <name evidence="14" type="ORF">CRM22_005100</name>
</gene>
<dbReference type="InterPro" id="IPR001356">
    <property type="entry name" value="HD"/>
</dbReference>
<dbReference type="AlphaFoldDB" id="A0A4V3SF28"/>
<dbReference type="Proteomes" id="UP000308267">
    <property type="component" value="Unassembled WGS sequence"/>
</dbReference>
<dbReference type="GO" id="GO:0046872">
    <property type="term" value="F:metal ion binding"/>
    <property type="evidence" value="ECO:0007669"/>
    <property type="project" value="UniProtKB-KW"/>
</dbReference>
<dbReference type="EMBL" id="SJOL01006437">
    <property type="protein sequence ID" value="TGZ66874.1"/>
    <property type="molecule type" value="Genomic_DNA"/>
</dbReference>
<evidence type="ECO:0000256" key="7">
    <source>
        <dbReference type="ARBA" id="ARBA00023155"/>
    </source>
</evidence>
<keyword evidence="8 9" id="KW-0539">Nucleus</keyword>
<keyword evidence="6 9" id="KW-0238">DNA-binding</keyword>
<dbReference type="Pfam" id="PF00412">
    <property type="entry name" value="LIM"/>
    <property type="match status" value="1"/>
</dbReference>
<dbReference type="OrthoDB" id="10068367at2759"/>
<reference evidence="14 15" key="1">
    <citation type="journal article" date="2019" name="BMC Genomics">
        <title>New insights from Opisthorchis felineus genome: update on genomics of the epidemiologically important liver flukes.</title>
        <authorList>
            <person name="Ershov N.I."/>
            <person name="Mordvinov V.A."/>
            <person name="Prokhortchouk E.B."/>
            <person name="Pakharukova M.Y."/>
            <person name="Gunbin K.V."/>
            <person name="Ustyantsev K."/>
            <person name="Genaev M.A."/>
            <person name="Blinov A.G."/>
            <person name="Mazur A."/>
            <person name="Boulygina E."/>
            <person name="Tsygankova S."/>
            <person name="Khrameeva E."/>
            <person name="Chekanov N."/>
            <person name="Fan G."/>
            <person name="Xiao A."/>
            <person name="Zhang H."/>
            <person name="Xu X."/>
            <person name="Yang H."/>
            <person name="Solovyev V."/>
            <person name="Lee S.M."/>
            <person name="Liu X."/>
            <person name="Afonnikov D.A."/>
            <person name="Skryabin K.G."/>
        </authorList>
    </citation>
    <scope>NUCLEOTIDE SEQUENCE [LARGE SCALE GENOMIC DNA]</scope>
    <source>
        <strain evidence="14">AK-0245</strain>
        <tissue evidence="14">Whole organism</tissue>
    </source>
</reference>
<dbReference type="GO" id="GO:0005634">
    <property type="term" value="C:nucleus"/>
    <property type="evidence" value="ECO:0007669"/>
    <property type="project" value="UniProtKB-SubCell"/>
</dbReference>
<name>A0A4V3SF28_OPIFE</name>
<dbReference type="CDD" id="cd00086">
    <property type="entry name" value="homeodomain"/>
    <property type="match status" value="1"/>
</dbReference>
<evidence type="ECO:0008006" key="16">
    <source>
        <dbReference type="Google" id="ProtNLM"/>
    </source>
</evidence>
<dbReference type="Pfam" id="PF00046">
    <property type="entry name" value="Homeodomain"/>
    <property type="match status" value="1"/>
</dbReference>
<feature type="domain" description="Homeobox" evidence="13">
    <location>
        <begin position="389"/>
        <end position="449"/>
    </location>
</feature>
<dbReference type="PROSITE" id="PS50023">
    <property type="entry name" value="LIM_DOMAIN_2"/>
    <property type="match status" value="1"/>
</dbReference>
<evidence type="ECO:0000256" key="8">
    <source>
        <dbReference type="ARBA" id="ARBA00023242"/>
    </source>
</evidence>
<keyword evidence="3" id="KW-0677">Repeat</keyword>
<keyword evidence="15" id="KW-1185">Reference proteome</keyword>
<dbReference type="GO" id="GO:0030182">
    <property type="term" value="P:neuron differentiation"/>
    <property type="evidence" value="ECO:0007669"/>
    <property type="project" value="TreeGrafter"/>
</dbReference>
<evidence type="ECO:0000256" key="3">
    <source>
        <dbReference type="ARBA" id="ARBA00022737"/>
    </source>
</evidence>
<protein>
    <recommendedName>
        <fullName evidence="16">Homeobox domain-containing protein</fullName>
    </recommendedName>
</protein>
<evidence type="ECO:0000259" key="13">
    <source>
        <dbReference type="PROSITE" id="PS50071"/>
    </source>
</evidence>
<evidence type="ECO:0000256" key="10">
    <source>
        <dbReference type="PROSITE-ProRule" id="PRU00125"/>
    </source>
</evidence>
<dbReference type="CDD" id="cd08368">
    <property type="entry name" value="LIM"/>
    <property type="match status" value="1"/>
</dbReference>
<dbReference type="InterPro" id="IPR001781">
    <property type="entry name" value="Znf_LIM"/>
</dbReference>
<keyword evidence="7 9" id="KW-0371">Homeobox</keyword>
<comment type="subcellular location">
    <subcellularLocation>
        <location evidence="1 9 11">Nucleus</location>
    </subcellularLocation>
</comment>
<evidence type="ECO:0000256" key="5">
    <source>
        <dbReference type="ARBA" id="ARBA00023038"/>
    </source>
</evidence>
<dbReference type="GO" id="GO:0000981">
    <property type="term" value="F:DNA-binding transcription factor activity, RNA polymerase II-specific"/>
    <property type="evidence" value="ECO:0007669"/>
    <property type="project" value="TreeGrafter"/>
</dbReference>
<evidence type="ECO:0000256" key="6">
    <source>
        <dbReference type="ARBA" id="ARBA00023125"/>
    </source>
</evidence>
<dbReference type="InterPro" id="IPR009057">
    <property type="entry name" value="Homeodomain-like_sf"/>
</dbReference>
<evidence type="ECO:0000313" key="15">
    <source>
        <dbReference type="Proteomes" id="UP000308267"/>
    </source>
</evidence>
<dbReference type="SMART" id="SM00132">
    <property type="entry name" value="LIM"/>
    <property type="match status" value="1"/>
</dbReference>
<dbReference type="STRING" id="147828.A0A4V3SF28"/>
<keyword evidence="5 10" id="KW-0440">LIM domain</keyword>
<feature type="DNA-binding region" description="Homeobox" evidence="9">
    <location>
        <begin position="391"/>
        <end position="450"/>
    </location>
</feature>
<dbReference type="PANTHER" id="PTHR24208:SF127">
    <property type="entry name" value="LIM_HOMEOBOX PROTEIN AWH"/>
    <property type="match status" value="1"/>
</dbReference>
<dbReference type="PANTHER" id="PTHR24208">
    <property type="entry name" value="LIM/HOMEOBOX PROTEIN LHX"/>
    <property type="match status" value="1"/>
</dbReference>
<sequence length="611" mass="68333">MRFTQEDNVAWGELTSRLSPTCKGCTKPVKGSTVLILFKQSGSDQSSKLETLRASPLGLRKRSQKCTQSDGENCYPSALYLSGMYSEIAARDAGLDSLQHFANQLEVYHPDCLKCARCGEQLSAMDRRCWKYKQCAVLCLQCRIRLTHCARCRLRVAEDALVHKFDQVPFHVACLTCDKCRCQLRPGDKCGLLDDRLYCIEHYLSCLMMSGFYGSSTDPNEPVSCKEKVEATSNDYERPQTIEGRTMEPDSRRSNTRMQTHKHIDNVIYTSEANDETGTIRHTGIHSTDMLRPEEEPVKDKADSPFLHQSLNRRSASVPIPQKHDNVILSSAAESLYPGEELIEMDDMTSIAITAASVSLLSTESPFVTAENSGHSIDSSTSSGCSVHSKSKRIRTSFTPDQLAILQANFDVEANPDGQELERIANVARLNKRVTQVWFQNARARKKKIECKGLGPFSHLTMNCSAYYMNESNASKDDLLECGEDGHLQSQNHSHAGEQLASFLYDPFNSIKPMTFPCGLIDFPSIPIPPASFLHPFVNIPPADLEQHLSNGFNEITYPNDRGNSSITCPRYLHSKVPELVLKDMNTQDVNIWSGNHTTEMEDVLLPRSIV</sequence>
<evidence type="ECO:0000256" key="2">
    <source>
        <dbReference type="ARBA" id="ARBA00022723"/>
    </source>
</evidence>
<evidence type="ECO:0000256" key="9">
    <source>
        <dbReference type="PROSITE-ProRule" id="PRU00108"/>
    </source>
</evidence>
<dbReference type="GO" id="GO:0000977">
    <property type="term" value="F:RNA polymerase II transcription regulatory region sequence-specific DNA binding"/>
    <property type="evidence" value="ECO:0007669"/>
    <property type="project" value="TreeGrafter"/>
</dbReference>
<dbReference type="PROSITE" id="PS50071">
    <property type="entry name" value="HOMEOBOX_2"/>
    <property type="match status" value="1"/>
</dbReference>
<dbReference type="Gene3D" id="1.10.10.60">
    <property type="entry name" value="Homeodomain-like"/>
    <property type="match status" value="1"/>
</dbReference>
<evidence type="ECO:0000313" key="14">
    <source>
        <dbReference type="EMBL" id="TGZ66874.1"/>
    </source>
</evidence>
<evidence type="ECO:0000259" key="12">
    <source>
        <dbReference type="PROSITE" id="PS50023"/>
    </source>
</evidence>
<keyword evidence="2 10" id="KW-0479">Metal-binding</keyword>
<dbReference type="SUPFAM" id="SSF46689">
    <property type="entry name" value="Homeodomain-like"/>
    <property type="match status" value="1"/>
</dbReference>
<evidence type="ECO:0000256" key="4">
    <source>
        <dbReference type="ARBA" id="ARBA00022833"/>
    </source>
</evidence>
<dbReference type="SMART" id="SM00389">
    <property type="entry name" value="HOX"/>
    <property type="match status" value="1"/>
</dbReference>
<organism evidence="14 15">
    <name type="scientific">Opisthorchis felineus</name>
    <dbReference type="NCBI Taxonomy" id="147828"/>
    <lineage>
        <taxon>Eukaryota</taxon>
        <taxon>Metazoa</taxon>
        <taxon>Spiralia</taxon>
        <taxon>Lophotrochozoa</taxon>
        <taxon>Platyhelminthes</taxon>
        <taxon>Trematoda</taxon>
        <taxon>Digenea</taxon>
        <taxon>Opisthorchiida</taxon>
        <taxon>Opisthorchiata</taxon>
        <taxon>Opisthorchiidae</taxon>
        <taxon>Opisthorchis</taxon>
    </lineage>
</organism>